<evidence type="ECO:0000313" key="2">
    <source>
        <dbReference type="EMBL" id="KAF4470082.1"/>
    </source>
</evidence>
<feature type="region of interest" description="Disordered" evidence="1">
    <location>
        <begin position="318"/>
        <end position="361"/>
    </location>
</feature>
<feature type="compositionally biased region" description="Polar residues" evidence="1">
    <location>
        <begin position="341"/>
        <end position="353"/>
    </location>
</feature>
<comment type="caution">
    <text evidence="2">The sequence shown here is derived from an EMBL/GenBank/DDBJ whole genome shotgun (WGS) entry which is preliminary data.</text>
</comment>
<name>A0A8H4LKZ5_9HYPO</name>
<feature type="compositionally biased region" description="Polar residues" evidence="1">
    <location>
        <begin position="538"/>
        <end position="548"/>
    </location>
</feature>
<gene>
    <name evidence="2" type="ORF">FALBO_3027</name>
</gene>
<reference evidence="2 3" key="1">
    <citation type="submission" date="2020-01" db="EMBL/GenBank/DDBJ databases">
        <title>Identification and distribution of gene clusters putatively required for synthesis of sphingolipid metabolism inhibitors in phylogenetically diverse species of the filamentous fungus Fusarium.</title>
        <authorList>
            <person name="Kim H.-S."/>
            <person name="Busman M."/>
            <person name="Brown D.W."/>
            <person name="Divon H."/>
            <person name="Uhlig S."/>
            <person name="Proctor R.H."/>
        </authorList>
    </citation>
    <scope>NUCLEOTIDE SEQUENCE [LARGE SCALE GENOMIC DNA]</scope>
    <source>
        <strain evidence="2 3">NRRL 20459</strain>
    </source>
</reference>
<evidence type="ECO:0000313" key="3">
    <source>
        <dbReference type="Proteomes" id="UP000554235"/>
    </source>
</evidence>
<feature type="region of interest" description="Disordered" evidence="1">
    <location>
        <begin position="528"/>
        <end position="548"/>
    </location>
</feature>
<feature type="compositionally biased region" description="Acidic residues" evidence="1">
    <location>
        <begin position="176"/>
        <end position="186"/>
    </location>
</feature>
<dbReference type="EMBL" id="JAADYS010000396">
    <property type="protein sequence ID" value="KAF4470082.1"/>
    <property type="molecule type" value="Genomic_DNA"/>
</dbReference>
<protein>
    <submittedName>
        <fullName evidence="2">DnaJ domain-containing</fullName>
    </submittedName>
</protein>
<proteinExistence type="predicted"/>
<keyword evidence="3" id="KW-1185">Reference proteome</keyword>
<feature type="region of interest" description="Disordered" evidence="1">
    <location>
        <begin position="163"/>
        <end position="188"/>
    </location>
</feature>
<organism evidence="2 3">
    <name type="scientific">Fusarium albosuccineum</name>
    <dbReference type="NCBI Taxonomy" id="1237068"/>
    <lineage>
        <taxon>Eukaryota</taxon>
        <taxon>Fungi</taxon>
        <taxon>Dikarya</taxon>
        <taxon>Ascomycota</taxon>
        <taxon>Pezizomycotina</taxon>
        <taxon>Sordariomycetes</taxon>
        <taxon>Hypocreomycetidae</taxon>
        <taxon>Hypocreales</taxon>
        <taxon>Nectriaceae</taxon>
        <taxon>Fusarium</taxon>
        <taxon>Fusarium decemcellulare species complex</taxon>
    </lineage>
</organism>
<dbReference type="AlphaFoldDB" id="A0A8H4LKZ5"/>
<evidence type="ECO:0000256" key="1">
    <source>
        <dbReference type="SAM" id="MobiDB-lite"/>
    </source>
</evidence>
<dbReference type="OrthoDB" id="442087at2759"/>
<sequence length="548" mass="62766">MKLPNTKVKPEHLNTQWKTAITDARPAIVESWLEKELSNANARDLESYRERLKTDEQIEKISNGVAKCWPGGGKRHSSQTVATELRNHPELIEFFIEFALDERLHQLTGPERERREEIERILNVEKRGGDDYDILRIKDEMERPQIPKPSIALNTLEPDIPGFNANAFGPDYSSSEGEEEEEEEDKTEIPDIPEDIKQRHQHMRKHIRPYLSNFEESNPGALQGIQRNNDAIKKLNDQASRPTDAYVVDEKLLFALKKAQSNVVKVRKEEGSAKAEQQFEALRDQYLKTCDNRKNQWPQSWWGDIIEKAVRERLDEIDKTNPDSNKPDHTMGGVEADGNDDNSSIHSLTTPPSVTGDDGARQLVRPIQPIRAGYTLLGDEILGYRPLERYNSYAGEYYTYGMKFFVQLPGSKTFGIFSANEIGLPAALAYDRLPENDKNDVRKYLEQVNNHTMDPGAFEEIVAAGAKESEFEMTDRFPETWVQIAMSNDDNPSKAKIINRTALRSWMRNADKLIDMFYVQNSIVPPWGSTRFPDPRNDTQTSDEISLW</sequence>
<feature type="compositionally biased region" description="Basic and acidic residues" evidence="1">
    <location>
        <begin position="318"/>
        <end position="329"/>
    </location>
</feature>
<accession>A0A8H4LKZ5</accession>
<dbReference type="Proteomes" id="UP000554235">
    <property type="component" value="Unassembled WGS sequence"/>
</dbReference>